<feature type="compositionally biased region" description="Basic and acidic residues" evidence="1">
    <location>
        <begin position="162"/>
        <end position="182"/>
    </location>
</feature>
<feature type="region of interest" description="Disordered" evidence="1">
    <location>
        <begin position="156"/>
        <end position="182"/>
    </location>
</feature>
<dbReference type="VEuPathDB" id="PlasmoDB:PVP01_0008100"/>
<sequence>MDTDSFQIMKKLYDPPPPKEQNPPKNVQVPVQSRNSGKAHTRPTVSVPSPQAHGTKSVETRTPPPVLASSSHARGRNSVETPAPTPVLVSLSQGKGLEKPAGGESERTLSVPQEQFTRPLPLLPLGQLGQLESSDDISEPTGPKGPYEIPELASELGQGQLQEHRPRLPSERQEWPEEPQERDAHYFSGDERYNFPEEDDPSAGSMQSTFNTETIMGTIKDAVSNVLEAVEPIPVLGVSGGMGALYLLFKYTPIGSLFRRNRKNNLYIPNFFDPRYGEQFSGYYPQYYNEGFPNYRMNIAYHPSSEELD</sequence>
<dbReference type="OrthoDB" id="10420818at2759"/>
<dbReference type="EMBL" id="FLZR02000033">
    <property type="protein sequence ID" value="VVA00098.1"/>
    <property type="molecule type" value="Genomic_DNA"/>
</dbReference>
<evidence type="ECO:0000313" key="2">
    <source>
        <dbReference type="EMBL" id="VVA00098.1"/>
    </source>
</evidence>
<feature type="compositionally biased region" description="Polar residues" evidence="1">
    <location>
        <begin position="29"/>
        <end position="54"/>
    </location>
</feature>
<name>A0A565A5H1_PLAVI</name>
<evidence type="ECO:0000256" key="1">
    <source>
        <dbReference type="SAM" id="MobiDB-lite"/>
    </source>
</evidence>
<dbReference type="AlphaFoldDB" id="A0A565A5H1"/>
<proteinExistence type="predicted"/>
<protein>
    <submittedName>
        <fullName evidence="2">VIR protein</fullName>
    </submittedName>
</protein>
<organism evidence="2">
    <name type="scientific">Plasmodium vivax</name>
    <name type="common">malaria parasite P. vivax</name>
    <dbReference type="NCBI Taxonomy" id="5855"/>
    <lineage>
        <taxon>Eukaryota</taxon>
        <taxon>Sar</taxon>
        <taxon>Alveolata</taxon>
        <taxon>Apicomplexa</taxon>
        <taxon>Aconoidasida</taxon>
        <taxon>Haemosporida</taxon>
        <taxon>Plasmodiidae</taxon>
        <taxon>Plasmodium</taxon>
        <taxon>Plasmodium (Plasmodium)</taxon>
    </lineage>
</organism>
<dbReference type="VEuPathDB" id="PlasmoDB:PVPAM_070006100"/>
<dbReference type="VEuPathDB" id="PlasmoDB:PVX_018655"/>
<gene>
    <name evidence="2" type="ORF">PVP01_0008100</name>
</gene>
<accession>A0A565A5H1</accession>
<feature type="region of interest" description="Disordered" evidence="1">
    <location>
        <begin position="1"/>
        <end position="119"/>
    </location>
</feature>
<dbReference type="Proteomes" id="UP000220605">
    <property type="component" value="Unassembled WGS sequence"/>
</dbReference>
<reference evidence="2" key="1">
    <citation type="submission" date="2016-07" db="EMBL/GenBank/DDBJ databases">
        <authorList>
            <consortium name="Pathogen Informatics"/>
        </authorList>
    </citation>
    <scope>NUCLEOTIDE SEQUENCE</scope>
</reference>
<dbReference type="VEuPathDB" id="PlasmoDB:PVW1_080047400"/>